<keyword evidence="2" id="KW-1185">Reference proteome</keyword>
<dbReference type="AlphaFoldDB" id="A0A0V1FD31"/>
<dbReference type="Proteomes" id="UP000054995">
    <property type="component" value="Unassembled WGS sequence"/>
</dbReference>
<evidence type="ECO:0000313" key="2">
    <source>
        <dbReference type="Proteomes" id="UP000054995"/>
    </source>
</evidence>
<evidence type="ECO:0000313" key="1">
    <source>
        <dbReference type="EMBL" id="KRY83697.1"/>
    </source>
</evidence>
<organism evidence="1 2">
    <name type="scientific">Trichinella pseudospiralis</name>
    <name type="common">Parasitic roundworm</name>
    <dbReference type="NCBI Taxonomy" id="6337"/>
    <lineage>
        <taxon>Eukaryota</taxon>
        <taxon>Metazoa</taxon>
        <taxon>Ecdysozoa</taxon>
        <taxon>Nematoda</taxon>
        <taxon>Enoplea</taxon>
        <taxon>Dorylaimia</taxon>
        <taxon>Trichinellida</taxon>
        <taxon>Trichinellidae</taxon>
        <taxon>Trichinella</taxon>
    </lineage>
</organism>
<name>A0A0V1FD31_TRIPS</name>
<proteinExistence type="predicted"/>
<gene>
    <name evidence="1" type="ORF">T4D_9396</name>
</gene>
<protein>
    <submittedName>
        <fullName evidence="1">Uncharacterized protein</fullName>
    </submittedName>
</protein>
<dbReference type="OrthoDB" id="427924at2759"/>
<accession>A0A0V1FD31</accession>
<reference evidence="1 2" key="1">
    <citation type="submission" date="2015-01" db="EMBL/GenBank/DDBJ databases">
        <title>Evolution of Trichinella species and genotypes.</title>
        <authorList>
            <person name="Korhonen P.K."/>
            <person name="Edoardo P."/>
            <person name="Giuseppe L.R."/>
            <person name="Gasser R.B."/>
        </authorList>
    </citation>
    <scope>NUCLEOTIDE SEQUENCE [LARGE SCALE GENOMIC DNA]</scope>
    <source>
        <strain evidence="1">ISS470</strain>
    </source>
</reference>
<sequence>MERLVAKMKQFASARVCIQLDSLSILWSRIRNDLSSPVFCKNSLIVVDAFSKWLEVGVLKKTPSEL</sequence>
<dbReference type="EMBL" id="JYDT01000133">
    <property type="protein sequence ID" value="KRY83697.1"/>
    <property type="molecule type" value="Genomic_DNA"/>
</dbReference>
<comment type="caution">
    <text evidence="1">The sequence shown here is derived from an EMBL/GenBank/DDBJ whole genome shotgun (WGS) entry which is preliminary data.</text>
</comment>